<dbReference type="Proteomes" id="UP000053647">
    <property type="component" value="Unassembled WGS sequence"/>
</dbReference>
<evidence type="ECO:0000313" key="3">
    <source>
        <dbReference type="Proteomes" id="UP000053647"/>
    </source>
</evidence>
<sequence>ITRVAAERSAEKRLDYLARIGLYEAAQLVFVDESSVDRRTTYRGRAWSIRGTKAQRKAFSVLPAISLNDGILHCDVVEGSFCGNTFKQFIERLLDNMQPFPAPNSVIVMDNCLIHKHSDIQDLIQSR</sequence>
<reference evidence="3" key="2">
    <citation type="submission" date="2015-01" db="EMBL/GenBank/DDBJ databases">
        <title>Evolutionary Origins and Diversification of the Mycorrhizal Mutualists.</title>
        <authorList>
            <consortium name="DOE Joint Genome Institute"/>
            <consortium name="Mycorrhizal Genomics Consortium"/>
            <person name="Kohler A."/>
            <person name="Kuo A."/>
            <person name="Nagy L.G."/>
            <person name="Floudas D."/>
            <person name="Copeland A."/>
            <person name="Barry K.W."/>
            <person name="Cichocki N."/>
            <person name="Veneault-Fourrey C."/>
            <person name="LaButti K."/>
            <person name="Lindquist E.A."/>
            <person name="Lipzen A."/>
            <person name="Lundell T."/>
            <person name="Morin E."/>
            <person name="Murat C."/>
            <person name="Riley R."/>
            <person name="Ohm R."/>
            <person name="Sun H."/>
            <person name="Tunlid A."/>
            <person name="Henrissat B."/>
            <person name="Grigoriev I.V."/>
            <person name="Hibbett D.S."/>
            <person name="Martin F."/>
        </authorList>
    </citation>
    <scope>NUCLEOTIDE SEQUENCE [LARGE SCALE GENOMIC DNA]</scope>
    <source>
        <strain evidence="3">ATCC 200175</strain>
    </source>
</reference>
<reference evidence="2 3" key="1">
    <citation type="submission" date="2014-06" db="EMBL/GenBank/DDBJ databases">
        <authorList>
            <consortium name="DOE Joint Genome Institute"/>
            <person name="Kuo A."/>
            <person name="Kohler A."/>
            <person name="Nagy L.G."/>
            <person name="Floudas D."/>
            <person name="Copeland A."/>
            <person name="Barry K.W."/>
            <person name="Cichocki N."/>
            <person name="Veneault-Fourrey C."/>
            <person name="LaButti K."/>
            <person name="Lindquist E.A."/>
            <person name="Lipzen A."/>
            <person name="Lundell T."/>
            <person name="Morin E."/>
            <person name="Murat C."/>
            <person name="Sun H."/>
            <person name="Tunlid A."/>
            <person name="Henrissat B."/>
            <person name="Grigoriev I.V."/>
            <person name="Hibbett D.S."/>
            <person name="Martin F."/>
            <person name="Nordberg H.P."/>
            <person name="Cantor M.N."/>
            <person name="Hua S.X."/>
        </authorList>
    </citation>
    <scope>NUCLEOTIDE SEQUENCE [LARGE SCALE GENOMIC DNA]</scope>
    <source>
        <strain evidence="2 3">ATCC 200175</strain>
    </source>
</reference>
<keyword evidence="3" id="KW-1185">Reference proteome</keyword>
<organism evidence="2 3">
    <name type="scientific">Paxillus involutus ATCC 200175</name>
    <dbReference type="NCBI Taxonomy" id="664439"/>
    <lineage>
        <taxon>Eukaryota</taxon>
        <taxon>Fungi</taxon>
        <taxon>Dikarya</taxon>
        <taxon>Basidiomycota</taxon>
        <taxon>Agaricomycotina</taxon>
        <taxon>Agaricomycetes</taxon>
        <taxon>Agaricomycetidae</taxon>
        <taxon>Boletales</taxon>
        <taxon>Paxilineae</taxon>
        <taxon>Paxillaceae</taxon>
        <taxon>Paxillus</taxon>
    </lineage>
</organism>
<proteinExistence type="predicted"/>
<name>A0A0C9T676_PAXIN</name>
<dbReference type="InterPro" id="IPR036397">
    <property type="entry name" value="RNaseH_sf"/>
</dbReference>
<dbReference type="GO" id="GO:0003676">
    <property type="term" value="F:nucleic acid binding"/>
    <property type="evidence" value="ECO:0007669"/>
    <property type="project" value="InterPro"/>
</dbReference>
<evidence type="ECO:0000313" key="2">
    <source>
        <dbReference type="EMBL" id="KIJ06813.1"/>
    </source>
</evidence>
<dbReference type="Gene3D" id="3.30.420.10">
    <property type="entry name" value="Ribonuclease H-like superfamily/Ribonuclease H"/>
    <property type="match status" value="1"/>
</dbReference>
<accession>A0A0C9T676</accession>
<dbReference type="PANTHER" id="PTHR46564">
    <property type="entry name" value="TRANSPOSASE"/>
    <property type="match status" value="1"/>
</dbReference>
<dbReference type="PANTHER" id="PTHR46564:SF1">
    <property type="entry name" value="TRANSPOSASE"/>
    <property type="match status" value="1"/>
</dbReference>
<dbReference type="OrthoDB" id="2142724at2759"/>
<dbReference type="InterPro" id="IPR038717">
    <property type="entry name" value="Tc1-like_DDE_dom"/>
</dbReference>
<feature type="non-terminal residue" evidence="2">
    <location>
        <position position="127"/>
    </location>
</feature>
<dbReference type="HOGENOM" id="CLU_056788_11_1_1"/>
<feature type="domain" description="Tc1-like transposase DDE" evidence="1">
    <location>
        <begin position="27"/>
        <end position="126"/>
    </location>
</feature>
<evidence type="ECO:0000259" key="1">
    <source>
        <dbReference type="Pfam" id="PF13358"/>
    </source>
</evidence>
<dbReference type="Pfam" id="PF13358">
    <property type="entry name" value="DDE_3"/>
    <property type="match status" value="1"/>
</dbReference>
<dbReference type="AlphaFoldDB" id="A0A0C9T676"/>
<protein>
    <recommendedName>
        <fullName evidence="1">Tc1-like transposase DDE domain-containing protein</fullName>
    </recommendedName>
</protein>
<dbReference type="EMBL" id="KN820146">
    <property type="protein sequence ID" value="KIJ06813.1"/>
    <property type="molecule type" value="Genomic_DNA"/>
</dbReference>
<gene>
    <name evidence="2" type="ORF">PAXINDRAFT_91447</name>
</gene>